<proteinExistence type="predicted"/>
<dbReference type="PROSITE" id="PS51257">
    <property type="entry name" value="PROKAR_LIPOPROTEIN"/>
    <property type="match status" value="1"/>
</dbReference>
<organism evidence="2 3">
    <name type="scientific">Seohaeicola nanhaiensis</name>
    <dbReference type="NCBI Taxonomy" id="1387282"/>
    <lineage>
        <taxon>Bacteria</taxon>
        <taxon>Pseudomonadati</taxon>
        <taxon>Pseudomonadota</taxon>
        <taxon>Alphaproteobacteria</taxon>
        <taxon>Rhodobacterales</taxon>
        <taxon>Roseobacteraceae</taxon>
        <taxon>Seohaeicola</taxon>
    </lineage>
</organism>
<keyword evidence="1" id="KW-0732">Signal</keyword>
<evidence type="ECO:0000313" key="2">
    <source>
        <dbReference type="EMBL" id="MFC4668544.1"/>
    </source>
</evidence>
<comment type="caution">
    <text evidence="2">The sequence shown here is derived from an EMBL/GenBank/DDBJ whole genome shotgun (WGS) entry which is preliminary data.</text>
</comment>
<feature type="signal peptide" evidence="1">
    <location>
        <begin position="1"/>
        <end position="23"/>
    </location>
</feature>
<sequence length="226" mass="24598">MFICRYVAILAGLLLAACGTVDFDEAPVGRFEGALLVMWVGEGDGKGAGKFVYVPSRTRPLTFIRNRPGAAVTRIVPEMMYTDGGSIPRAGQLFNGFSPWGYAPAYMVHDWIFVARHCLTDNMAEGEETKIEGMTFKESAEIIAEAIKTLIASGKVQRNDVAPRVISGVVAGPFSYERWVVKGACKGDRLTVEHRREVDEALARRSGLRSLKSAGPAARIVAEIAF</sequence>
<evidence type="ECO:0000313" key="3">
    <source>
        <dbReference type="Proteomes" id="UP001595973"/>
    </source>
</evidence>
<accession>A0ABV9KF20</accession>
<name>A0ABV9KF20_9RHOB</name>
<dbReference type="Proteomes" id="UP001595973">
    <property type="component" value="Unassembled WGS sequence"/>
</dbReference>
<protein>
    <recommendedName>
        <fullName evidence="4">DUF1353 domain-containing protein</fullName>
    </recommendedName>
</protein>
<dbReference type="RefSeq" id="WP_380716838.1">
    <property type="nucleotide sequence ID" value="NZ_JBHSGI010000005.1"/>
</dbReference>
<feature type="chain" id="PRO_5045377633" description="DUF1353 domain-containing protein" evidence="1">
    <location>
        <begin position="24"/>
        <end position="226"/>
    </location>
</feature>
<dbReference type="EMBL" id="JBHSGI010000005">
    <property type="protein sequence ID" value="MFC4668544.1"/>
    <property type="molecule type" value="Genomic_DNA"/>
</dbReference>
<keyword evidence="3" id="KW-1185">Reference proteome</keyword>
<gene>
    <name evidence="2" type="ORF">ACFO5X_08275</name>
</gene>
<reference evidence="3" key="1">
    <citation type="journal article" date="2019" name="Int. J. Syst. Evol. Microbiol.">
        <title>The Global Catalogue of Microorganisms (GCM) 10K type strain sequencing project: providing services to taxonomists for standard genome sequencing and annotation.</title>
        <authorList>
            <consortium name="The Broad Institute Genomics Platform"/>
            <consortium name="The Broad Institute Genome Sequencing Center for Infectious Disease"/>
            <person name="Wu L."/>
            <person name="Ma J."/>
        </authorList>
    </citation>
    <scope>NUCLEOTIDE SEQUENCE [LARGE SCALE GENOMIC DNA]</scope>
    <source>
        <strain evidence="3">CGMCC 4.7283</strain>
    </source>
</reference>
<evidence type="ECO:0000256" key="1">
    <source>
        <dbReference type="SAM" id="SignalP"/>
    </source>
</evidence>
<evidence type="ECO:0008006" key="4">
    <source>
        <dbReference type="Google" id="ProtNLM"/>
    </source>
</evidence>